<dbReference type="RefSeq" id="WP_023177808.1">
    <property type="nucleotide sequence ID" value="NZ_JAMAYM010000002.1"/>
</dbReference>
<proteinExistence type="inferred from homology"/>
<evidence type="ECO:0000256" key="4">
    <source>
        <dbReference type="ARBA" id="ARBA00022692"/>
    </source>
</evidence>
<evidence type="ECO:0000313" key="10">
    <source>
        <dbReference type="Proteomes" id="UP000638836"/>
    </source>
</evidence>
<evidence type="ECO:0000256" key="7">
    <source>
        <dbReference type="SAM" id="Phobius"/>
    </source>
</evidence>
<evidence type="ECO:0000256" key="2">
    <source>
        <dbReference type="ARBA" id="ARBA00006448"/>
    </source>
</evidence>
<evidence type="ECO:0000256" key="1">
    <source>
        <dbReference type="ARBA" id="ARBA00004651"/>
    </source>
</evidence>
<keyword evidence="3" id="KW-1003">Cell membrane</keyword>
<protein>
    <submittedName>
        <fullName evidence="9">DUF421 domain-containing protein</fullName>
    </submittedName>
</protein>
<feature type="domain" description="YetF C-terminal" evidence="8">
    <location>
        <begin position="103"/>
        <end position="171"/>
    </location>
</feature>
<dbReference type="PANTHER" id="PTHR34582">
    <property type="entry name" value="UPF0702 TRANSMEMBRANE PROTEIN YCAP"/>
    <property type="match status" value="1"/>
</dbReference>
<keyword evidence="4 7" id="KW-0812">Transmembrane</keyword>
<dbReference type="InterPro" id="IPR007353">
    <property type="entry name" value="DUF421"/>
</dbReference>
<evidence type="ECO:0000313" key="9">
    <source>
        <dbReference type="EMBL" id="MBC9824793.1"/>
    </source>
</evidence>
<feature type="transmembrane region" description="Helical" evidence="7">
    <location>
        <begin position="81"/>
        <end position="102"/>
    </location>
</feature>
<evidence type="ECO:0000259" key="8">
    <source>
        <dbReference type="Pfam" id="PF04239"/>
    </source>
</evidence>
<dbReference type="Proteomes" id="UP000638836">
    <property type="component" value="Unassembled WGS sequence"/>
</dbReference>
<name>A0ABR7T9Z8_9LACT</name>
<keyword evidence="10" id="KW-1185">Reference proteome</keyword>
<dbReference type="InterPro" id="IPR023090">
    <property type="entry name" value="UPF0702_alpha/beta_dom_sf"/>
</dbReference>
<evidence type="ECO:0000256" key="5">
    <source>
        <dbReference type="ARBA" id="ARBA00022989"/>
    </source>
</evidence>
<dbReference type="PANTHER" id="PTHR34582:SF6">
    <property type="entry name" value="UPF0702 TRANSMEMBRANE PROTEIN YCAP"/>
    <property type="match status" value="1"/>
</dbReference>
<comment type="caution">
    <text evidence="9">The sequence shown here is derived from an EMBL/GenBank/DDBJ whole genome shotgun (WGS) entry which is preliminary data.</text>
</comment>
<sequence length="184" mass="20917">MSDFLISLQTEIGIPNLFFDSWTPVFRILFSTLITYILLLISLRIFGNRSVSNMSIQDVITSFTIGSVISSTLILKEVTIINGFLAIVVLLFLQFLVSKIIFKWSFFSKYIDPPPKVLFLKGEFLENTMKKSRVTKENIYSAIRTQARCSSDKVFAVLLEANGELSVLTDVSVSYEKEITKYLN</sequence>
<organism evidence="9 10">
    <name type="scientific">Carnobacterium inhibens</name>
    <dbReference type="NCBI Taxonomy" id="147709"/>
    <lineage>
        <taxon>Bacteria</taxon>
        <taxon>Bacillati</taxon>
        <taxon>Bacillota</taxon>
        <taxon>Bacilli</taxon>
        <taxon>Lactobacillales</taxon>
        <taxon>Carnobacteriaceae</taxon>
        <taxon>Carnobacterium</taxon>
    </lineage>
</organism>
<feature type="transmembrane region" description="Helical" evidence="7">
    <location>
        <begin position="59"/>
        <end position="75"/>
    </location>
</feature>
<accession>A0ABR7T9Z8</accession>
<dbReference type="Gene3D" id="3.30.240.20">
    <property type="entry name" value="bsu07140 like domains"/>
    <property type="match status" value="1"/>
</dbReference>
<keyword evidence="6 7" id="KW-0472">Membrane</keyword>
<evidence type="ECO:0000256" key="6">
    <source>
        <dbReference type="ARBA" id="ARBA00023136"/>
    </source>
</evidence>
<evidence type="ECO:0000256" key="3">
    <source>
        <dbReference type="ARBA" id="ARBA00022475"/>
    </source>
</evidence>
<gene>
    <name evidence="9" type="ORF">GLO26_02970</name>
</gene>
<comment type="similarity">
    <text evidence="2">Belongs to the UPF0702 family.</text>
</comment>
<feature type="transmembrane region" description="Helical" evidence="7">
    <location>
        <begin position="25"/>
        <end position="47"/>
    </location>
</feature>
<keyword evidence="5 7" id="KW-1133">Transmembrane helix</keyword>
<comment type="subcellular location">
    <subcellularLocation>
        <location evidence="1">Cell membrane</location>
        <topology evidence="1">Multi-pass membrane protein</topology>
    </subcellularLocation>
</comment>
<reference evidence="9 10" key="1">
    <citation type="journal article" date="2020" name="Microorganisms">
        <title>New Insight into Antimicrobial Compounds from Food and Marine-Sourced Carnobacterium Species through Phenotype and Genome Analyses.</title>
        <authorList>
            <person name="Begrem S."/>
            <person name="Ivaniuk F."/>
            <person name="Gigout-Chevalier F."/>
            <person name="Kolypczuk L."/>
            <person name="Bonnetot S."/>
            <person name="Leroi F."/>
            <person name="Grovel O."/>
            <person name="Delbarre-Ladrat C."/>
            <person name="Passerini D."/>
        </authorList>
    </citation>
    <scope>NUCLEOTIDE SEQUENCE [LARGE SCALE GENOMIC DNA]</scope>
    <source>
        <strain evidence="9 10">MIP2551</strain>
    </source>
</reference>
<dbReference type="Pfam" id="PF04239">
    <property type="entry name" value="DUF421"/>
    <property type="match status" value="1"/>
</dbReference>
<dbReference type="EMBL" id="WNJQ01000002">
    <property type="protein sequence ID" value="MBC9824793.1"/>
    <property type="molecule type" value="Genomic_DNA"/>
</dbReference>